<gene>
    <name evidence="2" type="ORF">ENV14_06150</name>
</gene>
<feature type="transmembrane region" description="Helical" evidence="1">
    <location>
        <begin position="66"/>
        <end position="88"/>
    </location>
</feature>
<sequence>MRLTIALQPGYVIMATVMILTFTILMLTRRVKGFVEEEPIATPTLVSPTFKIIKLMFLKVTVSIETMLMVIAVILIAFTTSYIATYMYSSTHIDATNIPHTYTALLISNHYVNQVEENLTNITTSLSYIKIHQVFHELPIRSNGNVSYLLPLLIECRGYSVEKRNTTLAHLCEHVVQYNGEVALIDINSRLFRESISVGGKELLVVREDLSKYLSIPLLPGIFPIHTIGAMGGATITASPSSVVVIPYSKDLYNAVCESDCDTKTILVITSPIPSNAKNEIVDTGLKHFDIVALRHDEVIEVYSPSLVPSAKTLIGVVSAIIFSLIFSLSISGGLAEKVAEVSEKLSLMGVTYDTITASTSMAITTIFAIFSVPLLALTSLGVIAGISILSYILSAITANILLTYRVSRKLRSRRYRVLSKPFLTINTSTQIDIEHFKQVMQRLFDVDDIFALSEVESLRGMDGLNEIRVELIYKRGFATLITIEIYEEKSKDVWSYAIYVDVWSIEELSKYELNKIAVLALSKAQGAITQCTTRS</sequence>
<feature type="transmembrane region" description="Helical" evidence="1">
    <location>
        <begin position="383"/>
        <end position="405"/>
    </location>
</feature>
<accession>A0A7C4FHV2</accession>
<dbReference type="AlphaFoldDB" id="A0A7C4FHV2"/>
<feature type="transmembrane region" description="Helical" evidence="1">
    <location>
        <begin position="6"/>
        <end position="27"/>
    </location>
</feature>
<keyword evidence="1" id="KW-1133">Transmembrane helix</keyword>
<name>A0A7C4FHV2_9CREN</name>
<comment type="caution">
    <text evidence="2">The sequence shown here is derived from an EMBL/GenBank/DDBJ whole genome shotgun (WGS) entry which is preliminary data.</text>
</comment>
<keyword evidence="1" id="KW-0472">Membrane</keyword>
<feature type="transmembrane region" description="Helical" evidence="1">
    <location>
        <begin position="356"/>
        <end position="377"/>
    </location>
</feature>
<evidence type="ECO:0000313" key="2">
    <source>
        <dbReference type="EMBL" id="HGI87950.1"/>
    </source>
</evidence>
<reference evidence="2" key="1">
    <citation type="journal article" date="2020" name="mSystems">
        <title>Genome- and Community-Level Interaction Insights into Carbon Utilization and Element Cycling Functions of Hydrothermarchaeota in Hydrothermal Sediment.</title>
        <authorList>
            <person name="Zhou Z."/>
            <person name="Liu Y."/>
            <person name="Xu W."/>
            <person name="Pan J."/>
            <person name="Luo Z.H."/>
            <person name="Li M."/>
        </authorList>
    </citation>
    <scope>NUCLEOTIDE SEQUENCE [LARGE SCALE GENOMIC DNA]</scope>
    <source>
        <strain evidence="2">SpSt-732</strain>
    </source>
</reference>
<dbReference type="EMBL" id="DTFF01000049">
    <property type="protein sequence ID" value="HGI87950.1"/>
    <property type="molecule type" value="Genomic_DNA"/>
</dbReference>
<keyword evidence="1" id="KW-0812">Transmembrane</keyword>
<organism evidence="2">
    <name type="scientific">Ignisphaera aggregans</name>
    <dbReference type="NCBI Taxonomy" id="334771"/>
    <lineage>
        <taxon>Archaea</taxon>
        <taxon>Thermoproteota</taxon>
        <taxon>Thermoprotei</taxon>
        <taxon>Desulfurococcales</taxon>
        <taxon>Desulfurococcaceae</taxon>
        <taxon>Ignisphaera</taxon>
    </lineage>
</organism>
<feature type="transmembrane region" description="Helical" evidence="1">
    <location>
        <begin position="314"/>
        <end position="335"/>
    </location>
</feature>
<protein>
    <submittedName>
        <fullName evidence="2">Uncharacterized protein</fullName>
    </submittedName>
</protein>
<evidence type="ECO:0000256" key="1">
    <source>
        <dbReference type="SAM" id="Phobius"/>
    </source>
</evidence>
<proteinExistence type="predicted"/>